<sequence length="320" mass="35409">MAGIGFSLKRLFSKKGVFSLCRAYGYAGIICAGPMILGVIMLAGMSLVARIAGMSAHDRELMNCMLTYSLLVSLTITSWFNMVTTRYVSDMLYEEKLDRVMPSFYGSCSIMLVVGLVLYGIFLRFSGVPFLYQLLCLSFSGVLIVVWMQMVYLTALKDYKGIVLAFVIALMIGFLCALILVIIGRATIVTMMTCVIIAYGIMMVWYFKLLLDYFPKNDGSKYAFLRWFDKYRSLAFTGGFINLGLFAHLVIMYFGPLRVQVQGLFYGAPSHDVPALFAFFSILITTVNFVTSVEVRSSDLGRAAGDHAGRGTEESGAGSP</sequence>
<feature type="transmembrane region" description="Helical" evidence="1">
    <location>
        <begin position="23"/>
        <end position="45"/>
    </location>
</feature>
<feature type="non-terminal residue" evidence="2">
    <location>
        <position position="320"/>
    </location>
</feature>
<keyword evidence="1" id="KW-0472">Membrane</keyword>
<dbReference type="Proteomes" id="UP000886723">
    <property type="component" value="Unassembled WGS sequence"/>
</dbReference>
<feature type="transmembrane region" description="Helical" evidence="1">
    <location>
        <begin position="162"/>
        <end position="183"/>
    </location>
</feature>
<comment type="caution">
    <text evidence="2">The sequence shown here is derived from an EMBL/GenBank/DDBJ whole genome shotgun (WGS) entry which is preliminary data.</text>
</comment>
<evidence type="ECO:0000313" key="2">
    <source>
        <dbReference type="EMBL" id="HIV12260.1"/>
    </source>
</evidence>
<dbReference type="EMBL" id="DVON01000081">
    <property type="protein sequence ID" value="HIV12260.1"/>
    <property type="molecule type" value="Genomic_DNA"/>
</dbReference>
<feature type="transmembrane region" description="Helical" evidence="1">
    <location>
        <begin position="189"/>
        <end position="211"/>
    </location>
</feature>
<feature type="transmembrane region" description="Helical" evidence="1">
    <location>
        <begin position="65"/>
        <end position="83"/>
    </location>
</feature>
<keyword evidence="1" id="KW-1133">Transmembrane helix</keyword>
<dbReference type="InterPro" id="IPR031617">
    <property type="entry name" value="PelG"/>
</dbReference>
<feature type="transmembrane region" description="Helical" evidence="1">
    <location>
        <begin position="231"/>
        <end position="255"/>
    </location>
</feature>
<name>A0A9D1NUH8_9FIRM</name>
<reference evidence="2" key="1">
    <citation type="submission" date="2020-10" db="EMBL/GenBank/DDBJ databases">
        <authorList>
            <person name="Gilroy R."/>
        </authorList>
    </citation>
    <scope>NUCLEOTIDE SEQUENCE</scope>
    <source>
        <strain evidence="2">ChiBcec2-4451</strain>
    </source>
</reference>
<dbReference type="AlphaFoldDB" id="A0A9D1NUH8"/>
<feature type="transmembrane region" description="Helical" evidence="1">
    <location>
        <begin position="104"/>
        <end position="125"/>
    </location>
</feature>
<feature type="transmembrane region" description="Helical" evidence="1">
    <location>
        <begin position="131"/>
        <end position="155"/>
    </location>
</feature>
<proteinExistence type="predicted"/>
<gene>
    <name evidence="2" type="primary">pelG</name>
    <name evidence="2" type="ORF">IAA63_03855</name>
</gene>
<reference evidence="2" key="2">
    <citation type="journal article" date="2021" name="PeerJ">
        <title>Extensive microbial diversity within the chicken gut microbiome revealed by metagenomics and culture.</title>
        <authorList>
            <person name="Gilroy R."/>
            <person name="Ravi A."/>
            <person name="Getino M."/>
            <person name="Pursley I."/>
            <person name="Horton D.L."/>
            <person name="Alikhan N.F."/>
            <person name="Baker D."/>
            <person name="Gharbi K."/>
            <person name="Hall N."/>
            <person name="Watson M."/>
            <person name="Adriaenssens E.M."/>
            <person name="Foster-Nyarko E."/>
            <person name="Jarju S."/>
            <person name="Secka A."/>
            <person name="Antonio M."/>
            <person name="Oren A."/>
            <person name="Chaudhuri R.R."/>
            <person name="La Ragione R."/>
            <person name="Hildebrand F."/>
            <person name="Pallen M.J."/>
        </authorList>
    </citation>
    <scope>NUCLEOTIDE SEQUENCE</scope>
    <source>
        <strain evidence="2">ChiBcec2-4451</strain>
    </source>
</reference>
<organism evidence="2 3">
    <name type="scientific">Candidatus Pullilachnospira stercoravium</name>
    <dbReference type="NCBI Taxonomy" id="2840913"/>
    <lineage>
        <taxon>Bacteria</taxon>
        <taxon>Bacillati</taxon>
        <taxon>Bacillota</taxon>
        <taxon>Clostridia</taxon>
        <taxon>Lachnospirales</taxon>
        <taxon>Lachnospiraceae</taxon>
        <taxon>Lachnospiraceae incertae sedis</taxon>
        <taxon>Candidatus Pullilachnospira</taxon>
    </lineage>
</organism>
<feature type="transmembrane region" description="Helical" evidence="1">
    <location>
        <begin position="275"/>
        <end position="293"/>
    </location>
</feature>
<keyword evidence="1" id="KW-0812">Transmembrane</keyword>
<accession>A0A9D1NUH8</accession>
<dbReference type="Pfam" id="PF16933">
    <property type="entry name" value="PelG"/>
    <property type="match status" value="1"/>
</dbReference>
<evidence type="ECO:0000313" key="3">
    <source>
        <dbReference type="Proteomes" id="UP000886723"/>
    </source>
</evidence>
<protein>
    <submittedName>
        <fullName evidence="2">Exopolysaccharide Pel transporter PelG</fullName>
    </submittedName>
</protein>
<evidence type="ECO:0000256" key="1">
    <source>
        <dbReference type="SAM" id="Phobius"/>
    </source>
</evidence>